<keyword evidence="1" id="KW-1133">Transmembrane helix</keyword>
<reference evidence="2 3" key="1">
    <citation type="submission" date="2013-01" db="EMBL/GenBank/DDBJ databases">
        <authorList>
            <person name="Harkins D.M."/>
            <person name="Durkin A.S."/>
            <person name="Brinkac L.M."/>
            <person name="Haft D.H."/>
            <person name="Selengut J.D."/>
            <person name="Sanka R."/>
            <person name="DePew J."/>
            <person name="Purushe J."/>
            <person name="Whelen A.C."/>
            <person name="Vinetz J.M."/>
            <person name="Sutton G.G."/>
            <person name="Nierman W.C."/>
            <person name="Fouts D.E."/>
        </authorList>
    </citation>
    <scope>NUCLEOTIDE SEQUENCE [LARGE SCALE GENOMIC DNA]</scope>
    <source>
        <strain evidence="2 3">2001034031</strain>
    </source>
</reference>
<evidence type="ECO:0000313" key="2">
    <source>
        <dbReference type="EMBL" id="EMO91474.1"/>
    </source>
</evidence>
<protein>
    <submittedName>
        <fullName evidence="2">Uncharacterized protein</fullName>
    </submittedName>
</protein>
<accession>M6YPH5</accession>
<feature type="transmembrane region" description="Helical" evidence="1">
    <location>
        <begin position="6"/>
        <end position="27"/>
    </location>
</feature>
<gene>
    <name evidence="2" type="ORF">LEP1GSC024_1490</name>
</gene>
<proteinExistence type="predicted"/>
<evidence type="ECO:0000256" key="1">
    <source>
        <dbReference type="SAM" id="Phobius"/>
    </source>
</evidence>
<evidence type="ECO:0000313" key="3">
    <source>
        <dbReference type="Proteomes" id="UP000012138"/>
    </source>
</evidence>
<dbReference type="Proteomes" id="UP000012138">
    <property type="component" value="Unassembled WGS sequence"/>
</dbReference>
<comment type="caution">
    <text evidence="2">The sequence shown here is derived from an EMBL/GenBank/DDBJ whole genome shotgun (WGS) entry which is preliminary data.</text>
</comment>
<organism evidence="2 3">
    <name type="scientific">Leptospira noguchii str. 2001034031</name>
    <dbReference type="NCBI Taxonomy" id="1193053"/>
    <lineage>
        <taxon>Bacteria</taxon>
        <taxon>Pseudomonadati</taxon>
        <taxon>Spirochaetota</taxon>
        <taxon>Spirochaetia</taxon>
        <taxon>Leptospirales</taxon>
        <taxon>Leptospiraceae</taxon>
        <taxon>Leptospira</taxon>
    </lineage>
</organism>
<keyword evidence="1" id="KW-0812">Transmembrane</keyword>
<dbReference type="EMBL" id="AKXB02000005">
    <property type="protein sequence ID" value="EMO91474.1"/>
    <property type="molecule type" value="Genomic_DNA"/>
</dbReference>
<sequence>MYHWTYQILFLRVEILIFIFTIFWESYVLKVNRSVKRAGSAS</sequence>
<dbReference type="AlphaFoldDB" id="M6YPH5"/>
<name>M6YPH5_9LEPT</name>
<keyword evidence="1" id="KW-0472">Membrane</keyword>